<evidence type="ECO:0000256" key="5">
    <source>
        <dbReference type="RuleBase" id="RU003679"/>
    </source>
</evidence>
<evidence type="ECO:0000256" key="1">
    <source>
        <dbReference type="ARBA" id="ARBA00009809"/>
    </source>
</evidence>
<feature type="chain" id="PRO_5030606844" description="Beta-galactosidase" evidence="6">
    <location>
        <begin position="23"/>
        <end position="646"/>
    </location>
</feature>
<feature type="domain" description="Glycoside hydrolase 35 catalytic" evidence="7">
    <location>
        <begin position="60"/>
        <end position="380"/>
    </location>
</feature>
<sequence>MNVLKKIGLTLTFMAGFSSTYAQERAVLDMTKVQNATPTRLPMQGSNPSGNRLAANNQYFIKNGEPWYPLMGEIHYNRVHPQDWEEALLKMKSGGLGIVATYVFWNEHEAPKGTWDWENGRNLRRFVELCGKHGLYVWLRIGPWSHGEQLYGGHPDWINSMKGKRSNDSAYLAESSRFFQQIGTQTSGLYFKNGGPIIGVQLENEYASGQAEHISTLKKMALSSKIEPVFWSVTANTVFDDTKEEVIPLQGGYPYRGWEKDGGKATKDFLYGNDQWIMTDALGKVFYDTNRFPKGMCEQGCGSQVTYANRFVVEPHIVEAHLQNQMGRGMNMMGYYMFHGGTQSPGLKEPGCPENYDFQAPISEFGYLRPSYKYLKILHHFANDFGKELVQMRVVEAHNPLRDELNTEKLRYIGRVKDNHGFVFLCNAQVRVPMPDKQVSLQIKLPNETINFPTFTLKGETSPILPFNLNLNGILVKYALAQPFAKVENEGNLMVFFQKLNGVEPQVALDKTTIQEMKSAGWALRSEGGLDVVSSSKSTAIELKNEQGKRVTLVFLTRTEAENAWRVNLNEKQVLVLSEADIFLKNSQLEMRQLNKNTFDLKVYPANALTLAVPHKKSLSSIWDNYTVNVSQKKPALRIKNWQQMK</sequence>
<protein>
    <recommendedName>
        <fullName evidence="4">Beta-galactosidase</fullName>
        <ecNumber evidence="4">3.2.1.23</ecNumber>
    </recommendedName>
</protein>
<accession>A0A7W6EPZ6</accession>
<name>A0A7W6EPZ6_9BACT</name>
<dbReference type="Proteomes" id="UP000541352">
    <property type="component" value="Unassembled WGS sequence"/>
</dbReference>
<dbReference type="PANTHER" id="PTHR23421">
    <property type="entry name" value="BETA-GALACTOSIDASE RELATED"/>
    <property type="match status" value="1"/>
</dbReference>
<evidence type="ECO:0000256" key="6">
    <source>
        <dbReference type="SAM" id="SignalP"/>
    </source>
</evidence>
<dbReference type="PROSITE" id="PS01182">
    <property type="entry name" value="GLYCOSYL_HYDROL_F35"/>
    <property type="match status" value="1"/>
</dbReference>
<evidence type="ECO:0000256" key="4">
    <source>
        <dbReference type="RuleBase" id="RU000675"/>
    </source>
</evidence>
<dbReference type="Gene3D" id="3.20.20.80">
    <property type="entry name" value="Glycosidases"/>
    <property type="match status" value="1"/>
</dbReference>
<evidence type="ECO:0000256" key="3">
    <source>
        <dbReference type="ARBA" id="ARBA00023295"/>
    </source>
</evidence>
<dbReference type="InterPro" id="IPR019801">
    <property type="entry name" value="Glyco_hydro_35_CS"/>
</dbReference>
<dbReference type="EMBL" id="JACIBY010000003">
    <property type="protein sequence ID" value="MBB3837872.1"/>
    <property type="molecule type" value="Genomic_DNA"/>
</dbReference>
<evidence type="ECO:0000259" key="7">
    <source>
        <dbReference type="Pfam" id="PF01301"/>
    </source>
</evidence>
<dbReference type="GO" id="GO:0005975">
    <property type="term" value="P:carbohydrate metabolic process"/>
    <property type="evidence" value="ECO:0007669"/>
    <property type="project" value="InterPro"/>
</dbReference>
<reference evidence="8 9" key="1">
    <citation type="submission" date="2020-08" db="EMBL/GenBank/DDBJ databases">
        <title>Genomic Encyclopedia of Type Strains, Phase IV (KMG-IV): sequencing the most valuable type-strain genomes for metagenomic binning, comparative biology and taxonomic classification.</title>
        <authorList>
            <person name="Goeker M."/>
        </authorList>
    </citation>
    <scope>NUCLEOTIDE SEQUENCE [LARGE SCALE GENOMIC DNA]</scope>
    <source>
        <strain evidence="8 9">DSM 17976</strain>
    </source>
</reference>
<comment type="caution">
    <text evidence="8">The sequence shown here is derived from an EMBL/GenBank/DDBJ whole genome shotgun (WGS) entry which is preliminary data.</text>
</comment>
<dbReference type="InterPro" id="IPR001944">
    <property type="entry name" value="Glycoside_Hdrlase_35"/>
</dbReference>
<evidence type="ECO:0000313" key="8">
    <source>
        <dbReference type="EMBL" id="MBB3837872.1"/>
    </source>
</evidence>
<dbReference type="AlphaFoldDB" id="A0A7W6EPZ6"/>
<feature type="signal peptide" evidence="6">
    <location>
        <begin position="1"/>
        <end position="22"/>
    </location>
</feature>
<organism evidence="8 9">
    <name type="scientific">Runella defluvii</name>
    <dbReference type="NCBI Taxonomy" id="370973"/>
    <lineage>
        <taxon>Bacteria</taxon>
        <taxon>Pseudomonadati</taxon>
        <taxon>Bacteroidota</taxon>
        <taxon>Cytophagia</taxon>
        <taxon>Cytophagales</taxon>
        <taxon>Spirosomataceae</taxon>
        <taxon>Runella</taxon>
    </lineage>
</organism>
<gene>
    <name evidence="8" type="ORF">FHS57_001869</name>
</gene>
<comment type="similarity">
    <text evidence="1 5">Belongs to the glycosyl hydrolase 35 family.</text>
</comment>
<dbReference type="EC" id="3.2.1.23" evidence="4"/>
<evidence type="ECO:0000313" key="9">
    <source>
        <dbReference type="Proteomes" id="UP000541352"/>
    </source>
</evidence>
<dbReference type="InterPro" id="IPR031330">
    <property type="entry name" value="Gly_Hdrlase_35_cat"/>
</dbReference>
<keyword evidence="3 4" id="KW-0326">Glycosidase</keyword>
<dbReference type="PRINTS" id="PR00742">
    <property type="entry name" value="GLHYDRLASE35"/>
</dbReference>
<dbReference type="SUPFAM" id="SSF51445">
    <property type="entry name" value="(Trans)glycosidases"/>
    <property type="match status" value="1"/>
</dbReference>
<comment type="catalytic activity">
    <reaction evidence="4">
        <text>Hydrolysis of terminal non-reducing beta-D-galactose residues in beta-D-galactosides.</text>
        <dbReference type="EC" id="3.2.1.23"/>
    </reaction>
</comment>
<dbReference type="Pfam" id="PF01301">
    <property type="entry name" value="Glyco_hydro_35"/>
    <property type="match status" value="1"/>
</dbReference>
<dbReference type="GO" id="GO:0004565">
    <property type="term" value="F:beta-galactosidase activity"/>
    <property type="evidence" value="ECO:0007669"/>
    <property type="project" value="UniProtKB-EC"/>
</dbReference>
<dbReference type="InterPro" id="IPR017853">
    <property type="entry name" value="GH"/>
</dbReference>
<keyword evidence="2 4" id="KW-0378">Hydrolase</keyword>
<dbReference type="RefSeq" id="WP_183972768.1">
    <property type="nucleotide sequence ID" value="NZ_JACIBY010000003.1"/>
</dbReference>
<proteinExistence type="inferred from homology"/>
<evidence type="ECO:0000256" key="2">
    <source>
        <dbReference type="ARBA" id="ARBA00022801"/>
    </source>
</evidence>
<keyword evidence="9" id="KW-1185">Reference proteome</keyword>
<keyword evidence="6" id="KW-0732">Signal</keyword>